<feature type="domain" description="F-box" evidence="2">
    <location>
        <begin position="19"/>
        <end position="60"/>
    </location>
</feature>
<gene>
    <name evidence="3" type="ORF">LTR84_008889</name>
</gene>
<dbReference type="AlphaFoldDB" id="A0AAV9MZ31"/>
<dbReference type="EMBL" id="JAVRRD010000034">
    <property type="protein sequence ID" value="KAK5045796.1"/>
    <property type="molecule type" value="Genomic_DNA"/>
</dbReference>
<evidence type="ECO:0000313" key="3">
    <source>
        <dbReference type="EMBL" id="KAK5045796.1"/>
    </source>
</evidence>
<feature type="compositionally biased region" description="Polar residues" evidence="1">
    <location>
        <begin position="512"/>
        <end position="521"/>
    </location>
</feature>
<dbReference type="Gene3D" id="3.80.10.10">
    <property type="entry name" value="Ribonuclease Inhibitor"/>
    <property type="match status" value="1"/>
</dbReference>
<evidence type="ECO:0000256" key="1">
    <source>
        <dbReference type="SAM" id="MobiDB-lite"/>
    </source>
</evidence>
<keyword evidence="4" id="KW-1185">Reference proteome</keyword>
<name>A0AAV9MZ31_9EURO</name>
<organism evidence="3 4">
    <name type="scientific">Exophiala bonariae</name>
    <dbReference type="NCBI Taxonomy" id="1690606"/>
    <lineage>
        <taxon>Eukaryota</taxon>
        <taxon>Fungi</taxon>
        <taxon>Dikarya</taxon>
        <taxon>Ascomycota</taxon>
        <taxon>Pezizomycotina</taxon>
        <taxon>Eurotiomycetes</taxon>
        <taxon>Chaetothyriomycetidae</taxon>
        <taxon>Chaetothyriales</taxon>
        <taxon>Herpotrichiellaceae</taxon>
        <taxon>Exophiala</taxon>
    </lineage>
</organism>
<dbReference type="RefSeq" id="XP_064701407.1">
    <property type="nucleotide sequence ID" value="XM_064852432.1"/>
</dbReference>
<dbReference type="GeneID" id="89977051"/>
<dbReference type="Pfam" id="PF12937">
    <property type="entry name" value="F-box-like"/>
    <property type="match status" value="1"/>
</dbReference>
<dbReference type="SUPFAM" id="SSF52047">
    <property type="entry name" value="RNI-like"/>
    <property type="match status" value="1"/>
</dbReference>
<comment type="caution">
    <text evidence="3">The sequence shown here is derived from an EMBL/GenBank/DDBJ whole genome shotgun (WGS) entry which is preliminary data.</text>
</comment>
<reference evidence="3 4" key="1">
    <citation type="submission" date="2023-08" db="EMBL/GenBank/DDBJ databases">
        <title>Black Yeasts Isolated from many extreme environments.</title>
        <authorList>
            <person name="Coleine C."/>
            <person name="Stajich J.E."/>
            <person name="Selbmann L."/>
        </authorList>
    </citation>
    <scope>NUCLEOTIDE SEQUENCE [LARGE SCALE GENOMIC DNA]</scope>
    <source>
        <strain evidence="3 4">CCFEE 5792</strain>
    </source>
</reference>
<dbReference type="SUPFAM" id="SSF81383">
    <property type="entry name" value="F-box domain"/>
    <property type="match status" value="1"/>
</dbReference>
<protein>
    <recommendedName>
        <fullName evidence="2">F-box domain-containing protein</fullName>
    </recommendedName>
</protein>
<evidence type="ECO:0000313" key="4">
    <source>
        <dbReference type="Proteomes" id="UP001358417"/>
    </source>
</evidence>
<dbReference type="InterPro" id="IPR001810">
    <property type="entry name" value="F-box_dom"/>
</dbReference>
<evidence type="ECO:0000259" key="2">
    <source>
        <dbReference type="Pfam" id="PF12937"/>
    </source>
</evidence>
<feature type="region of interest" description="Disordered" evidence="1">
    <location>
        <begin position="494"/>
        <end position="528"/>
    </location>
</feature>
<dbReference type="InterPro" id="IPR036047">
    <property type="entry name" value="F-box-like_dom_sf"/>
</dbReference>
<dbReference type="Proteomes" id="UP001358417">
    <property type="component" value="Unassembled WGS sequence"/>
</dbReference>
<sequence>MTSSNPHAPDHIPDRPPPELPNEIFLQIIQRCPRPTLKNVRLTSKNLAQMAEPYLWSQVVIVPNESCVLGFSEGLKHSKVTRHVTKLVYDARFGGFSTHLKSYPPDPGLIGVDEDKAQIEAVLDRVSQGRFNAYDDMSFEVVMLSKVLRLLPNLQEIRVRDYDEASNATITKVPQFYRKLCRLSKVDPDTVDFAKMNGGSGRSYTKGIMTAVFSTDLHIQSFKSKNLDARCFFGQGNASMKSSGANQQLRIFQAVVRHLRVLDLSFRNGTLMSTASHIECLQIILKSCRKLKELTLSLTDYTTTRYQYPDDELTSELSILLESSTGSWMAQPLLPRLESLKIDACICHSEDLIHFLKIHATTLRKLEMSDITLLGGDDRRECWVSLIKYFKTHLNLSHVSFNGWLTNGGRQHWFVAKDNICEDRLKAKVEKYITDKRISVCPLEPLAIQVNQSDVVKPANGKEWEGDITWTMVYSSRFGGDPMDWQLTVPVFGAPSTGDSDPSTADEDDIHSVSSELSPETWNEDASGPLPSTEIDMAELLGKVIPKVKNGVPLADAFAEIGVKWHPHLAAAVSKYLKKKQSFDAWDGWAPSPPTNTMNNDHFNLSFDILDPGPAEVVSVVDAALEFDTNEPPGAASMFKYLKKKKKKSSYTYAQSLPPSGPPAAPATAWSFPLVEPPKFVPVESQQPKFPPII</sequence>
<accession>A0AAV9MZ31</accession>
<proteinExistence type="predicted"/>
<dbReference type="InterPro" id="IPR032675">
    <property type="entry name" value="LRR_dom_sf"/>
</dbReference>